<accession>A0A1C3K546</accession>
<dbReference type="PANTHER" id="PTHR34109">
    <property type="entry name" value="BNAUNNG04460D PROTEIN-RELATED"/>
    <property type="match status" value="1"/>
</dbReference>
<evidence type="ECO:0000313" key="4">
    <source>
        <dbReference type="Proteomes" id="UP000078558"/>
    </source>
</evidence>
<evidence type="ECO:0000259" key="1">
    <source>
        <dbReference type="PROSITE" id="PS51819"/>
    </source>
</evidence>
<dbReference type="AlphaFoldDB" id="A0A1C3K546"/>
<reference evidence="3 4" key="2">
    <citation type="submission" date="2017-08" db="EMBL/GenBank/DDBJ databases">
        <authorList>
            <person name="de Groot N.N."/>
        </authorList>
    </citation>
    <scope>NUCLEOTIDE SEQUENCE [LARGE SCALE GENOMIC DNA]</scope>
    <source>
        <strain evidence="3">Orrdi1</strain>
    </source>
</reference>
<reference evidence="2 4" key="1">
    <citation type="submission" date="2016-06" db="EMBL/GenBank/DDBJ databases">
        <authorList>
            <person name="Kjaerup R.B."/>
            <person name="Dalgaard T.S."/>
            <person name="Juul-Madsen H.R."/>
        </authorList>
    </citation>
    <scope>NUCLEOTIDE SEQUENCE [LARGE SCALE GENOMIC DNA]</scope>
    <source>
        <strain evidence="2">Orrdi1</strain>
    </source>
</reference>
<protein>
    <submittedName>
        <fullName evidence="2">Glyoxalase family protein</fullName>
    </submittedName>
</protein>
<dbReference type="OrthoDB" id="9795306at2"/>
<gene>
    <name evidence="2" type="ORF">ODI_04270</name>
    <name evidence="3" type="ORF">ODI_R0472</name>
</gene>
<dbReference type="EMBL" id="FLRC01000033">
    <property type="protein sequence ID" value="SBT26497.1"/>
    <property type="molecule type" value="Genomic_DNA"/>
</dbReference>
<keyword evidence="4" id="KW-1185">Reference proteome</keyword>
<dbReference type="EMBL" id="LT907988">
    <property type="protein sequence ID" value="SOE46798.1"/>
    <property type="molecule type" value="Genomic_DNA"/>
</dbReference>
<evidence type="ECO:0000313" key="2">
    <source>
        <dbReference type="EMBL" id="SBT26497.1"/>
    </source>
</evidence>
<dbReference type="InterPro" id="IPR004360">
    <property type="entry name" value="Glyas_Fos-R_dOase_dom"/>
</dbReference>
<dbReference type="Proteomes" id="UP000078558">
    <property type="component" value="Chromosome I"/>
</dbReference>
<organism evidence="2 4">
    <name type="scientific">Orrella dioscoreae</name>
    <dbReference type="NCBI Taxonomy" id="1851544"/>
    <lineage>
        <taxon>Bacteria</taxon>
        <taxon>Pseudomonadati</taxon>
        <taxon>Pseudomonadota</taxon>
        <taxon>Betaproteobacteria</taxon>
        <taxon>Burkholderiales</taxon>
        <taxon>Alcaligenaceae</taxon>
        <taxon>Orrella</taxon>
    </lineage>
</organism>
<dbReference type="InterPro" id="IPR037523">
    <property type="entry name" value="VOC_core"/>
</dbReference>
<dbReference type="CDD" id="cd07246">
    <property type="entry name" value="VOC_like"/>
    <property type="match status" value="1"/>
</dbReference>
<dbReference type="Gene3D" id="3.30.720.120">
    <property type="match status" value="1"/>
</dbReference>
<dbReference type="SUPFAM" id="SSF54593">
    <property type="entry name" value="Glyoxalase/Bleomycin resistance protein/Dihydroxybiphenyl dioxygenase"/>
    <property type="match status" value="1"/>
</dbReference>
<proteinExistence type="predicted"/>
<sequence length="157" mass="16970">MNQPVKRIPDDMHAVTPHLAVDDSRAAIRFYKQAFGATQAALLPGPGGRIMHAMVRIRDSAVMLHDAMAECGSPSPKGLKGTPVTLHLYVEDTDAAFAQAVAAGATAVMPPADMFWGDRYGVVEDPFGHRWSIATHMRDLTPEQIAEEMKAFMPGGD</sequence>
<dbReference type="KEGG" id="odi:ODI_R0472"/>
<dbReference type="PANTHER" id="PTHR34109:SF1">
    <property type="entry name" value="VOC DOMAIN-CONTAINING PROTEIN"/>
    <property type="match status" value="1"/>
</dbReference>
<evidence type="ECO:0000313" key="3">
    <source>
        <dbReference type="EMBL" id="SOE46798.1"/>
    </source>
</evidence>
<feature type="domain" description="VOC" evidence="1">
    <location>
        <begin position="11"/>
        <end position="136"/>
    </location>
</feature>
<dbReference type="PROSITE" id="PS51819">
    <property type="entry name" value="VOC"/>
    <property type="match status" value="1"/>
</dbReference>
<dbReference type="InterPro" id="IPR029068">
    <property type="entry name" value="Glyas_Bleomycin-R_OHBP_Dase"/>
</dbReference>
<name>A0A1C3K546_9BURK</name>
<dbReference type="RefSeq" id="WP_067756335.1">
    <property type="nucleotide sequence ID" value="NZ_LT907988.1"/>
</dbReference>
<dbReference type="Pfam" id="PF00903">
    <property type="entry name" value="Glyoxalase"/>
    <property type="match status" value="1"/>
</dbReference>
<dbReference type="STRING" id="1851544.ODI_04270"/>
<dbReference type="Gene3D" id="3.30.720.110">
    <property type="match status" value="1"/>
</dbReference>